<accession>A0ABV4DI72</accession>
<dbReference type="InterPro" id="IPR025874">
    <property type="entry name" value="DZR"/>
</dbReference>
<evidence type="ECO:0000259" key="1">
    <source>
        <dbReference type="Pfam" id="PF12773"/>
    </source>
</evidence>
<proteinExistence type="predicted"/>
<evidence type="ECO:0000313" key="3">
    <source>
        <dbReference type="Proteomes" id="UP001565219"/>
    </source>
</evidence>
<name>A0ABV4DI72_9FIRM</name>
<dbReference type="RefSeq" id="WP_024727434.1">
    <property type="nucleotide sequence ID" value="NZ_BAABXW010000001.1"/>
</dbReference>
<dbReference type="EMBL" id="JBCLTR010000007">
    <property type="protein sequence ID" value="MEY8633469.1"/>
    <property type="molecule type" value="Genomic_DNA"/>
</dbReference>
<evidence type="ECO:0000313" key="2">
    <source>
        <dbReference type="EMBL" id="MEY8633469.1"/>
    </source>
</evidence>
<feature type="domain" description="DZANK-type" evidence="1">
    <location>
        <begin position="23"/>
        <end position="51"/>
    </location>
</feature>
<gene>
    <name evidence="2" type="ORF">AALG99_08020</name>
</gene>
<organism evidence="2 3">
    <name type="scientific">Anaerostipes hominis</name>
    <name type="common">ex Lee et al. 2021</name>
    <dbReference type="NCBI Taxonomy" id="2025494"/>
    <lineage>
        <taxon>Bacteria</taxon>
        <taxon>Bacillati</taxon>
        <taxon>Bacillota</taxon>
        <taxon>Clostridia</taxon>
        <taxon>Lachnospirales</taxon>
        <taxon>Lachnospiraceae</taxon>
        <taxon>Anaerostipes</taxon>
    </lineage>
</organism>
<comment type="caution">
    <text evidence="2">The sequence shown here is derived from an EMBL/GenBank/DDBJ whole genome shotgun (WGS) entry which is preliminary data.</text>
</comment>
<keyword evidence="3" id="KW-1185">Reference proteome</keyword>
<protein>
    <submittedName>
        <fullName evidence="2">Zinc ribbon domain-containing protein</fullName>
    </submittedName>
</protein>
<dbReference type="Pfam" id="PF12773">
    <property type="entry name" value="DZR"/>
    <property type="match status" value="1"/>
</dbReference>
<reference evidence="2 3" key="1">
    <citation type="submission" date="2024-03" db="EMBL/GenBank/DDBJ databases">
        <title>Mouse gut bacterial collection (mGBC) of GemPharmatech.</title>
        <authorList>
            <person name="He Y."/>
            <person name="Dong L."/>
            <person name="Wu D."/>
            <person name="Gao X."/>
            <person name="Lin Z."/>
        </authorList>
    </citation>
    <scope>NUCLEOTIDE SEQUENCE [LARGE SCALE GENOMIC DNA]</scope>
    <source>
        <strain evidence="2 3">32-10</strain>
    </source>
</reference>
<dbReference type="Proteomes" id="UP001565219">
    <property type="component" value="Unassembled WGS sequence"/>
</dbReference>
<sequence>MFKEEIAGDVCDFREKGSGYMFCRFCGKETPNDSKFCQHCGKSLEMQSCQKREIVLRDKTFHFGGLSYNTGNIKIVNEWLRDQSIVVKEISFHTFMNHNIPLKLETVPSRIQIKYEERLTYPFIFQLGFFKKSALFSMSYEGLDNELEKWKLRNSDCRVVLTKRCGHQLNGYNTKSLYYLYIEKACPKCRTPIQNENVCPNCGNTIS</sequence>